<evidence type="ECO:0000313" key="2">
    <source>
        <dbReference type="Proteomes" id="UP000030146"/>
    </source>
</evidence>
<name>A0A0A2G3C1_9PORP</name>
<accession>A0A0A2G3C1</accession>
<dbReference type="EMBL" id="JRAK01000008">
    <property type="protein sequence ID" value="KGN94974.1"/>
    <property type="molecule type" value="Genomic_DNA"/>
</dbReference>
<proteinExistence type="predicted"/>
<sequence length="223" mass="26329">MKIRLIFFLGLTLLLCFGCTSSRDEERLCEIFEQSKKMPEYDEIATFVNSPKFKQICCDELVALDALYPAWRDSVSINFRSLYFYPKLDTCVVFYTMDIKKKDKFDPKAIGLVALYAGEITRKNEQWEVLTDTVRPLAPTLYSSPNLPESDAMVKTNVSISRYVYIFGNLELTYHDETQLKKYLDCNDEEIAVTLFRKENTWLVPIRYEEFLKRKFWFDKEEL</sequence>
<reference evidence="1 2" key="1">
    <citation type="submission" date="2014-08" db="EMBL/GenBank/DDBJ databases">
        <title>Porphyromonas gulae strain:COT-052_OH3439 Genome sequencing.</title>
        <authorList>
            <person name="Wallis C."/>
            <person name="Deusch O."/>
            <person name="O'Flynn C."/>
            <person name="Davis I."/>
            <person name="Jospin G."/>
            <person name="Darling A.E."/>
            <person name="Coil D.A."/>
            <person name="Alexiev A."/>
            <person name="Horsfall A."/>
            <person name="Kirkwood N."/>
            <person name="Harris S."/>
            <person name="Eisen J.A."/>
        </authorList>
    </citation>
    <scope>NUCLEOTIDE SEQUENCE [LARGE SCALE GENOMIC DNA]</scope>
    <source>
        <strain evidence="2">COT-052 OH3439</strain>
    </source>
</reference>
<keyword evidence="2" id="KW-1185">Reference proteome</keyword>
<dbReference type="AlphaFoldDB" id="A0A0A2G3C1"/>
<evidence type="ECO:0000313" key="1">
    <source>
        <dbReference type="EMBL" id="KGN94974.1"/>
    </source>
</evidence>
<protein>
    <submittedName>
        <fullName evidence="1">Uncharacterized protein</fullName>
    </submittedName>
</protein>
<comment type="caution">
    <text evidence="1">The sequence shown here is derived from an EMBL/GenBank/DDBJ whole genome shotgun (WGS) entry which is preliminary data.</text>
</comment>
<dbReference type="Proteomes" id="UP000030146">
    <property type="component" value="Unassembled WGS sequence"/>
</dbReference>
<organism evidence="1 2">
    <name type="scientific">Porphyromonas gulae</name>
    <dbReference type="NCBI Taxonomy" id="111105"/>
    <lineage>
        <taxon>Bacteria</taxon>
        <taxon>Pseudomonadati</taxon>
        <taxon>Bacteroidota</taxon>
        <taxon>Bacteroidia</taxon>
        <taxon>Bacteroidales</taxon>
        <taxon>Porphyromonadaceae</taxon>
        <taxon>Porphyromonas</taxon>
    </lineage>
</organism>
<gene>
    <name evidence="1" type="ORF">HR15_00480</name>
</gene>